<evidence type="ECO:0000313" key="1">
    <source>
        <dbReference type="EMBL" id="PCG08681.1"/>
    </source>
</evidence>
<reference evidence="1 2" key="1">
    <citation type="submission" date="2017-09" db="EMBL/GenBank/DDBJ databases">
        <title>Sphingomonas ginsenosidimutans KACC 14949, whole genome shotgun sequence.</title>
        <authorList>
            <person name="Feng G."/>
            <person name="Zhu H."/>
        </authorList>
    </citation>
    <scope>NUCLEOTIDE SEQUENCE [LARGE SCALE GENOMIC DNA]</scope>
    <source>
        <strain evidence="1 2">KACC 14949</strain>
    </source>
</reference>
<gene>
    <name evidence="1" type="ORF">COA17_11025</name>
</gene>
<dbReference type="EMBL" id="NWVD01000004">
    <property type="protein sequence ID" value="PCG08681.1"/>
    <property type="molecule type" value="Genomic_DNA"/>
</dbReference>
<protein>
    <recommendedName>
        <fullName evidence="3">DUF4376 domain-containing protein</fullName>
    </recommendedName>
</protein>
<organism evidence="1 2">
    <name type="scientific">Sphingomonas ginsenosidimutans</name>
    <dbReference type="NCBI Taxonomy" id="862134"/>
    <lineage>
        <taxon>Bacteria</taxon>
        <taxon>Pseudomonadati</taxon>
        <taxon>Pseudomonadota</taxon>
        <taxon>Alphaproteobacteria</taxon>
        <taxon>Sphingomonadales</taxon>
        <taxon>Sphingomonadaceae</taxon>
        <taxon>Sphingomonas</taxon>
    </lineage>
</organism>
<evidence type="ECO:0000313" key="2">
    <source>
        <dbReference type="Proteomes" id="UP000218784"/>
    </source>
</evidence>
<dbReference type="RefSeq" id="WP_096612412.1">
    <property type="nucleotide sequence ID" value="NZ_NWVD01000004.1"/>
</dbReference>
<accession>A0A2A4HXC2</accession>
<dbReference type="AlphaFoldDB" id="A0A2A4HXC2"/>
<name>A0A2A4HXC2_9SPHN</name>
<keyword evidence="2" id="KW-1185">Reference proteome</keyword>
<dbReference type="Proteomes" id="UP000218784">
    <property type="component" value="Unassembled WGS sequence"/>
</dbReference>
<evidence type="ECO:0008006" key="3">
    <source>
        <dbReference type="Google" id="ProtNLM"/>
    </source>
</evidence>
<sequence>MMIAIRHSGTGEVQFVASLTGYGPEWAQLGGAVPEGAAPGDLVLIDGVWVDDLPALRARAVIAIDAAAEAARMRFLTPGQGQAMTYQRKEAEARAWLVDNDVEAPFLAAEAAARGMTIAALAAEVVALADRWAVVGSTIEGLRMGAKAAVTAAGTRAAIEAATDVDWGAIVATP</sequence>
<proteinExistence type="predicted"/>
<comment type="caution">
    <text evidence="1">The sequence shown here is derived from an EMBL/GenBank/DDBJ whole genome shotgun (WGS) entry which is preliminary data.</text>
</comment>